<sequence length="146" mass="16719">MRHKKKKHTKKNIVVTDEHKKIGFLGETTNGKEHDLPILKEDGFFDRIPEDIPIHFDLGFQGVATDFPKINSILPKKKPKDKDLTENDKEQNAAKSQIRVLVENAIGGVKRLKIVSDVFRNRKIDFVDTAMLVTCGIWNFHLAQMT</sequence>
<accession>A0A3B1DUS3</accession>
<dbReference type="AlphaFoldDB" id="A0A3B1DUS3"/>
<proteinExistence type="predicted"/>
<dbReference type="EMBL" id="UOGJ01000068">
    <property type="protein sequence ID" value="VAX35645.1"/>
    <property type="molecule type" value="Genomic_DNA"/>
</dbReference>
<keyword evidence="2" id="KW-0479">Metal-binding</keyword>
<name>A0A3B1DUS3_9ZZZZ</name>
<evidence type="ECO:0000256" key="1">
    <source>
        <dbReference type="ARBA" id="ARBA00001968"/>
    </source>
</evidence>
<gene>
    <name evidence="5" type="ORF">MNBD_UNCLBAC01-277</name>
</gene>
<dbReference type="InterPro" id="IPR027806">
    <property type="entry name" value="HARBI1_dom"/>
</dbReference>
<evidence type="ECO:0000256" key="2">
    <source>
        <dbReference type="ARBA" id="ARBA00022723"/>
    </source>
</evidence>
<feature type="domain" description="DDE Tnp4" evidence="4">
    <location>
        <begin position="3"/>
        <end position="139"/>
    </location>
</feature>
<evidence type="ECO:0000256" key="3">
    <source>
        <dbReference type="SAM" id="MobiDB-lite"/>
    </source>
</evidence>
<comment type="cofactor">
    <cofactor evidence="1">
        <name>a divalent metal cation</name>
        <dbReference type="ChEBI" id="CHEBI:60240"/>
    </cofactor>
</comment>
<feature type="compositionally biased region" description="Basic and acidic residues" evidence="3">
    <location>
        <begin position="80"/>
        <end position="92"/>
    </location>
</feature>
<evidence type="ECO:0000259" key="4">
    <source>
        <dbReference type="Pfam" id="PF13359"/>
    </source>
</evidence>
<feature type="region of interest" description="Disordered" evidence="3">
    <location>
        <begin position="74"/>
        <end position="93"/>
    </location>
</feature>
<organism evidence="5">
    <name type="scientific">hydrothermal vent metagenome</name>
    <dbReference type="NCBI Taxonomy" id="652676"/>
    <lineage>
        <taxon>unclassified sequences</taxon>
        <taxon>metagenomes</taxon>
        <taxon>ecological metagenomes</taxon>
    </lineage>
</organism>
<dbReference type="Pfam" id="PF13359">
    <property type="entry name" value="DDE_Tnp_4"/>
    <property type="match status" value="1"/>
</dbReference>
<protein>
    <recommendedName>
        <fullName evidence="4">DDE Tnp4 domain-containing protein</fullName>
    </recommendedName>
</protein>
<evidence type="ECO:0000313" key="5">
    <source>
        <dbReference type="EMBL" id="VAX35645.1"/>
    </source>
</evidence>
<reference evidence="5" key="1">
    <citation type="submission" date="2018-06" db="EMBL/GenBank/DDBJ databases">
        <authorList>
            <person name="Zhirakovskaya E."/>
        </authorList>
    </citation>
    <scope>NUCLEOTIDE SEQUENCE</scope>
</reference>
<dbReference type="GO" id="GO:0046872">
    <property type="term" value="F:metal ion binding"/>
    <property type="evidence" value="ECO:0007669"/>
    <property type="project" value="UniProtKB-KW"/>
</dbReference>